<evidence type="ECO:0000313" key="1">
    <source>
        <dbReference type="EMBL" id="QJA74638.1"/>
    </source>
</evidence>
<accession>A0A6M3JYW5</accession>
<sequence>MIVWYKELPFEKWIRYLENNPKDPIKRRLLSMSLTDYSELENEIADAPEPKTLPAGAEVRVKIISVRSGVSDKNDCKWYMPVLEVPDDPMIMEFNKFMWELDREKLTPKQYARALNDFQKFATCFGIDYSRPFSWEDDLPGLEGTVIVGVSKSDEYGEQNNVKKMLAPK</sequence>
<name>A0A6M3JYW5_9ZZZZ</name>
<organism evidence="1">
    <name type="scientific">viral metagenome</name>
    <dbReference type="NCBI Taxonomy" id="1070528"/>
    <lineage>
        <taxon>unclassified sequences</taxon>
        <taxon>metagenomes</taxon>
        <taxon>organismal metagenomes</taxon>
    </lineage>
</organism>
<dbReference type="AlphaFoldDB" id="A0A6M3JYW5"/>
<proteinExistence type="predicted"/>
<gene>
    <name evidence="1" type="ORF">MM415A01956_0006</name>
</gene>
<protein>
    <submittedName>
        <fullName evidence="1">Uncharacterized protein</fullName>
    </submittedName>
</protein>
<dbReference type="EMBL" id="MT142111">
    <property type="protein sequence ID" value="QJA74638.1"/>
    <property type="molecule type" value="Genomic_DNA"/>
</dbReference>
<reference evidence="1" key="1">
    <citation type="submission" date="2020-03" db="EMBL/GenBank/DDBJ databases">
        <title>The deep terrestrial virosphere.</title>
        <authorList>
            <person name="Holmfeldt K."/>
            <person name="Nilsson E."/>
            <person name="Simone D."/>
            <person name="Lopez-Fernandez M."/>
            <person name="Wu X."/>
            <person name="de Brujin I."/>
            <person name="Lundin D."/>
            <person name="Andersson A."/>
            <person name="Bertilsson S."/>
            <person name="Dopson M."/>
        </authorList>
    </citation>
    <scope>NUCLEOTIDE SEQUENCE</scope>
    <source>
        <strain evidence="1">MM415A01956</strain>
    </source>
</reference>